<evidence type="ECO:0000313" key="1">
    <source>
        <dbReference type="EMBL" id="KAK7016605.1"/>
    </source>
</evidence>
<evidence type="ECO:0000313" key="2">
    <source>
        <dbReference type="Proteomes" id="UP001362999"/>
    </source>
</evidence>
<dbReference type="AlphaFoldDB" id="A0AAW0ATB1"/>
<proteinExistence type="predicted"/>
<dbReference type="EMBL" id="JAWWNJ010000050">
    <property type="protein sequence ID" value="KAK7016605.1"/>
    <property type="molecule type" value="Genomic_DNA"/>
</dbReference>
<organism evidence="1 2">
    <name type="scientific">Favolaschia claudopus</name>
    <dbReference type="NCBI Taxonomy" id="2862362"/>
    <lineage>
        <taxon>Eukaryota</taxon>
        <taxon>Fungi</taxon>
        <taxon>Dikarya</taxon>
        <taxon>Basidiomycota</taxon>
        <taxon>Agaricomycotina</taxon>
        <taxon>Agaricomycetes</taxon>
        <taxon>Agaricomycetidae</taxon>
        <taxon>Agaricales</taxon>
        <taxon>Marasmiineae</taxon>
        <taxon>Mycenaceae</taxon>
        <taxon>Favolaschia</taxon>
    </lineage>
</organism>
<name>A0AAW0ATB1_9AGAR</name>
<protein>
    <submittedName>
        <fullName evidence="1">Uncharacterized protein</fullName>
    </submittedName>
</protein>
<sequence length="107" mass="12070">MRAVLSSYLGYWGLTTLFASCLPGYRGYLPYMVMQVFSPQLYQPKHITTYGRIPENNLIWCLPSNQPNIGLFPTASSKKSGVSKVGNLKKIPFSGLKTLWLDESNYD</sequence>
<reference evidence="1 2" key="1">
    <citation type="journal article" date="2024" name="J Genomics">
        <title>Draft genome sequencing and assembly of Favolaschia claudopus CIRM-BRFM 2984 isolated from oak limbs.</title>
        <authorList>
            <person name="Navarro D."/>
            <person name="Drula E."/>
            <person name="Chaduli D."/>
            <person name="Cazenave R."/>
            <person name="Ahrendt S."/>
            <person name="Wang J."/>
            <person name="Lipzen A."/>
            <person name="Daum C."/>
            <person name="Barry K."/>
            <person name="Grigoriev I.V."/>
            <person name="Favel A."/>
            <person name="Rosso M.N."/>
            <person name="Martin F."/>
        </authorList>
    </citation>
    <scope>NUCLEOTIDE SEQUENCE [LARGE SCALE GENOMIC DNA]</scope>
    <source>
        <strain evidence="1 2">CIRM-BRFM 2984</strain>
    </source>
</reference>
<accession>A0AAW0ATB1</accession>
<keyword evidence="2" id="KW-1185">Reference proteome</keyword>
<dbReference type="PROSITE" id="PS51257">
    <property type="entry name" value="PROKAR_LIPOPROTEIN"/>
    <property type="match status" value="1"/>
</dbReference>
<dbReference type="Proteomes" id="UP001362999">
    <property type="component" value="Unassembled WGS sequence"/>
</dbReference>
<comment type="caution">
    <text evidence="1">The sequence shown here is derived from an EMBL/GenBank/DDBJ whole genome shotgun (WGS) entry which is preliminary data.</text>
</comment>
<gene>
    <name evidence="1" type="ORF">R3P38DRAFT_2785789</name>
</gene>